<dbReference type="RefSeq" id="WP_139232523.1">
    <property type="nucleotide sequence ID" value="NZ_FPCK01000001.1"/>
</dbReference>
<keyword evidence="1" id="KW-0732">Signal</keyword>
<proteinExistence type="predicted"/>
<evidence type="ECO:0000256" key="1">
    <source>
        <dbReference type="SAM" id="SignalP"/>
    </source>
</evidence>
<evidence type="ECO:0000313" key="2">
    <source>
        <dbReference type="EMBL" id="SFV31702.1"/>
    </source>
</evidence>
<protein>
    <submittedName>
        <fullName evidence="2">Uncharacterized protein</fullName>
    </submittedName>
</protein>
<dbReference type="EMBL" id="FPCK01000001">
    <property type="protein sequence ID" value="SFV31702.1"/>
    <property type="molecule type" value="Genomic_DNA"/>
</dbReference>
<dbReference type="Proteomes" id="UP000199074">
    <property type="component" value="Unassembled WGS sequence"/>
</dbReference>
<evidence type="ECO:0000313" key="3">
    <source>
        <dbReference type="Proteomes" id="UP000199074"/>
    </source>
</evidence>
<feature type="chain" id="PRO_5011550754" evidence="1">
    <location>
        <begin position="21"/>
        <end position="368"/>
    </location>
</feature>
<dbReference type="OrthoDB" id="7945156at2"/>
<sequence>MRRSVLAASLLLTTSASTLAGNLDALRDSLDHLPATIFVQEHGDLAYFVDVQALTALAQSNDGQMPGTRLMLGADMNGLETLLRSERSDWEAKSGTSLDQLRYFTSYGRPPNGVSLWGLSDEAAASDLIASLETQGFEPFGETGVVGNGEPMAAALDMRDPTDPWRTRIGAAQFAALKGSTVVQTGTPQSAMLVAVDQPAIGQNEIVQMAVAGLGEAVGEGSIMQAVVISPFFGMAGLDPAAFISPSASVEEIREQAEQQMAALSEGIPPYLGGIIADVQHDSPGATIALAYPDCAMAEQAAEAVAQRWEETSGGDITTGTVEGESGLCAATINALTSADAPEHNPSYRSLIEPFVRGEPGPLQIGES</sequence>
<gene>
    <name evidence="2" type="ORF">SAMN05216456_1430</name>
</gene>
<dbReference type="STRING" id="429728.SAMN05216456_1430"/>
<accession>A0A1I7NAI9</accession>
<feature type="signal peptide" evidence="1">
    <location>
        <begin position="1"/>
        <end position="20"/>
    </location>
</feature>
<reference evidence="2 3" key="1">
    <citation type="submission" date="2016-10" db="EMBL/GenBank/DDBJ databases">
        <authorList>
            <person name="de Groot N.N."/>
        </authorList>
    </citation>
    <scope>NUCLEOTIDE SEQUENCE [LARGE SCALE GENOMIC DNA]</scope>
    <source>
        <strain evidence="2 3">IPL20</strain>
    </source>
</reference>
<name>A0A1I7NAI9_9HYPH</name>
<keyword evidence="3" id="KW-1185">Reference proteome</keyword>
<dbReference type="AlphaFoldDB" id="A0A1I7NAI9"/>
<organism evidence="2 3">
    <name type="scientific">Devosia crocina</name>
    <dbReference type="NCBI Taxonomy" id="429728"/>
    <lineage>
        <taxon>Bacteria</taxon>
        <taxon>Pseudomonadati</taxon>
        <taxon>Pseudomonadota</taxon>
        <taxon>Alphaproteobacteria</taxon>
        <taxon>Hyphomicrobiales</taxon>
        <taxon>Devosiaceae</taxon>
        <taxon>Devosia</taxon>
    </lineage>
</organism>